<dbReference type="Gene3D" id="3.30.390.10">
    <property type="entry name" value="Enolase-like, N-terminal domain"/>
    <property type="match status" value="1"/>
</dbReference>
<dbReference type="FunCoup" id="A0A6J2R6T9">
    <property type="interactions" value="813"/>
</dbReference>
<dbReference type="RefSeq" id="XP_029306458.1">
    <property type="nucleotide sequence ID" value="XM_029450598.1"/>
</dbReference>
<dbReference type="InterPro" id="IPR000941">
    <property type="entry name" value="Enolase"/>
</dbReference>
<feature type="domain" description="Enolase N-terminal" evidence="11">
    <location>
        <begin position="69"/>
        <end position="258"/>
    </location>
</feature>
<dbReference type="InterPro" id="IPR020811">
    <property type="entry name" value="Enolase_N"/>
</dbReference>
<dbReference type="GO" id="GO:0000015">
    <property type="term" value="C:phosphopyruvate hydratase complex"/>
    <property type="evidence" value="ECO:0007669"/>
    <property type="project" value="InterPro"/>
</dbReference>
<keyword evidence="12" id="KW-1185">Reference proteome</keyword>
<accession>A0A6J2R6T9</accession>
<feature type="region of interest" description="Disordered" evidence="9">
    <location>
        <begin position="545"/>
        <end position="569"/>
    </location>
</feature>
<dbReference type="AlphaFoldDB" id="A0A6J2R6T9"/>
<dbReference type="InterPro" id="IPR036849">
    <property type="entry name" value="Enolase-like_C_sf"/>
</dbReference>
<dbReference type="SMART" id="SM01193">
    <property type="entry name" value="Enolase_N"/>
    <property type="match status" value="1"/>
</dbReference>
<dbReference type="InParanoid" id="A0A6J2R6T9"/>
<dbReference type="EC" id="4.2.1.11" evidence="3"/>
<name>A0A6J2R6T9_COTGO</name>
<evidence type="ECO:0000256" key="3">
    <source>
        <dbReference type="ARBA" id="ARBA00012058"/>
    </source>
</evidence>
<evidence type="ECO:0000256" key="5">
    <source>
        <dbReference type="ARBA" id="ARBA00023239"/>
    </source>
</evidence>
<dbReference type="GO" id="GO:0006096">
    <property type="term" value="P:glycolytic process"/>
    <property type="evidence" value="ECO:0007669"/>
    <property type="project" value="UniProtKB-UniPathway"/>
</dbReference>
<keyword evidence="5" id="KW-0456">Lyase</keyword>
<dbReference type="PANTHER" id="PTHR11902:SF30">
    <property type="entry name" value="ENOLASE 4"/>
    <property type="match status" value="1"/>
</dbReference>
<dbReference type="InterPro" id="IPR047500">
    <property type="entry name" value="DD_ENO4"/>
</dbReference>
<dbReference type="OrthoDB" id="10009078at2759"/>
<dbReference type="GeneID" id="115020516"/>
<dbReference type="GO" id="GO:0004634">
    <property type="term" value="F:phosphopyruvate hydratase activity"/>
    <property type="evidence" value="ECO:0007669"/>
    <property type="project" value="UniProtKB-EC"/>
</dbReference>
<comment type="catalytic activity">
    <reaction evidence="8">
        <text>(2R)-2-phosphoglycerate = phosphoenolpyruvate + H2O</text>
        <dbReference type="Rhea" id="RHEA:10164"/>
        <dbReference type="ChEBI" id="CHEBI:15377"/>
        <dbReference type="ChEBI" id="CHEBI:58289"/>
        <dbReference type="ChEBI" id="CHEBI:58702"/>
        <dbReference type="EC" id="4.2.1.11"/>
    </reaction>
</comment>
<evidence type="ECO:0000256" key="6">
    <source>
        <dbReference type="ARBA" id="ARBA00031125"/>
    </source>
</evidence>
<dbReference type="CDD" id="cd22974">
    <property type="entry name" value="DD_ENO4"/>
    <property type="match status" value="1"/>
</dbReference>
<evidence type="ECO:0000259" key="11">
    <source>
        <dbReference type="SMART" id="SM01193"/>
    </source>
</evidence>
<keyword evidence="4" id="KW-0324">Glycolysis</keyword>
<evidence type="ECO:0000256" key="2">
    <source>
        <dbReference type="ARBA" id="ARBA00009604"/>
    </source>
</evidence>
<dbReference type="GO" id="GO:0000287">
    <property type="term" value="F:magnesium ion binding"/>
    <property type="evidence" value="ECO:0007669"/>
    <property type="project" value="InterPro"/>
</dbReference>
<feature type="compositionally biased region" description="Basic and acidic residues" evidence="9">
    <location>
        <begin position="200"/>
        <end position="214"/>
    </location>
</feature>
<protein>
    <recommendedName>
        <fullName evidence="7">Enolase 4</fullName>
        <ecNumber evidence="3">4.2.1.11</ecNumber>
    </recommendedName>
    <alternativeName>
        <fullName evidence="6">2-phospho-D-glycerate hydro-lyase</fullName>
    </alternativeName>
</protein>
<dbReference type="SUPFAM" id="SSF51604">
    <property type="entry name" value="Enolase C-terminal domain-like"/>
    <property type="match status" value="1"/>
</dbReference>
<proteinExistence type="inferred from homology"/>
<evidence type="ECO:0000256" key="1">
    <source>
        <dbReference type="ARBA" id="ARBA00005031"/>
    </source>
</evidence>
<feature type="domain" description="Enolase C-terminal TIM barrel" evidence="10">
    <location>
        <begin position="269"/>
        <end position="554"/>
    </location>
</feature>
<dbReference type="Proteomes" id="UP000504630">
    <property type="component" value="Chromosome 15"/>
</dbReference>
<comment type="pathway">
    <text evidence="1">Carbohydrate degradation; glycolysis; pyruvate from D-glyceraldehyde 3-phosphate: step 4/5.</text>
</comment>
<comment type="similarity">
    <text evidence="2">Belongs to the enolase family.</text>
</comment>
<dbReference type="SUPFAM" id="SSF54826">
    <property type="entry name" value="Enolase N-terminal domain-like"/>
    <property type="match status" value="1"/>
</dbReference>
<sequence>MSHQVFMSSLSKEEQDLYDIKNAAAEFYRVNRVPQEIERAMNELFFHKPEDVHGYLANYFTNLCAPPRISRLKGREVYDARGQLSIEAEVLCIVCNKEKSMSSAAVSGHFGPKKALLDWKAKSQERADDVMTAAQWINEPLNNMLKGQNPCYQSEVDHILSNFFMARHLEDKDICNKQKEESRSPCEPVVVLSSPLNAQTKDKKSVDKGKKSITAEKQFSPAEPPEPVLPGCSAIGSVSLAVAKTGAKIQGIPLYKYIAALKNRKAPKQFHIPVSLVTLLSCGKASLGKLSLLEEVILIPQAGQRVKQIITMTLELQKEMMRIMNTSTKAGASQAMLCDSGVLAVTYERPEQPLDLITEACANFGLTLGTEIHLAVNCAAPELMDYSKGKYEVATGVLKSPDELLDMYQTLISRYPAVVALIDPFRREDIDQWEKLNNVLGDSCSLLSDITYKSKAPSLPGVRGHILKHIHETTVSDLIRITSNLQGSVLMGTTCSEPCSDDSLSDIAVGLGLDYVKLGGLSGAERMTKYNRLISIEEELAQQGILASNEKHPPPLFTEKPQEQSATAD</sequence>
<evidence type="ECO:0000256" key="9">
    <source>
        <dbReference type="SAM" id="MobiDB-lite"/>
    </source>
</evidence>
<evidence type="ECO:0000256" key="7">
    <source>
        <dbReference type="ARBA" id="ARBA00034855"/>
    </source>
</evidence>
<gene>
    <name evidence="13" type="primary">eno4</name>
</gene>
<dbReference type="Pfam" id="PF00113">
    <property type="entry name" value="Enolase_C"/>
    <property type="match status" value="1"/>
</dbReference>
<evidence type="ECO:0000313" key="12">
    <source>
        <dbReference type="Proteomes" id="UP000504630"/>
    </source>
</evidence>
<dbReference type="InterPro" id="IPR029017">
    <property type="entry name" value="Enolase-like_N"/>
</dbReference>
<dbReference type="KEGG" id="cgob:115020516"/>
<dbReference type="UniPathway" id="UPA00109">
    <property type="reaction ID" value="UER00187"/>
</dbReference>
<evidence type="ECO:0000259" key="10">
    <source>
        <dbReference type="SMART" id="SM01192"/>
    </source>
</evidence>
<evidence type="ECO:0000256" key="8">
    <source>
        <dbReference type="ARBA" id="ARBA00048333"/>
    </source>
</evidence>
<feature type="region of interest" description="Disordered" evidence="9">
    <location>
        <begin position="199"/>
        <end position="225"/>
    </location>
</feature>
<dbReference type="InterPro" id="IPR020810">
    <property type="entry name" value="Enolase_C"/>
</dbReference>
<dbReference type="SMART" id="SM01192">
    <property type="entry name" value="Enolase_C"/>
    <property type="match status" value="1"/>
</dbReference>
<dbReference type="Gene3D" id="3.20.20.120">
    <property type="entry name" value="Enolase-like C-terminal domain"/>
    <property type="match status" value="1"/>
</dbReference>
<dbReference type="PANTHER" id="PTHR11902">
    <property type="entry name" value="ENOLASE"/>
    <property type="match status" value="1"/>
</dbReference>
<reference evidence="13" key="1">
    <citation type="submission" date="2025-08" db="UniProtKB">
        <authorList>
            <consortium name="RefSeq"/>
        </authorList>
    </citation>
    <scope>IDENTIFICATION</scope>
</reference>
<evidence type="ECO:0000313" key="13">
    <source>
        <dbReference type="RefSeq" id="XP_029306458.1"/>
    </source>
</evidence>
<dbReference type="CTD" id="387712"/>
<organism evidence="12 13">
    <name type="scientific">Cottoperca gobio</name>
    <name type="common">Frogmouth</name>
    <name type="synonym">Aphritis gobio</name>
    <dbReference type="NCBI Taxonomy" id="56716"/>
    <lineage>
        <taxon>Eukaryota</taxon>
        <taxon>Metazoa</taxon>
        <taxon>Chordata</taxon>
        <taxon>Craniata</taxon>
        <taxon>Vertebrata</taxon>
        <taxon>Euteleostomi</taxon>
        <taxon>Actinopterygii</taxon>
        <taxon>Neopterygii</taxon>
        <taxon>Teleostei</taxon>
        <taxon>Neoteleostei</taxon>
        <taxon>Acanthomorphata</taxon>
        <taxon>Eupercaria</taxon>
        <taxon>Perciformes</taxon>
        <taxon>Notothenioidei</taxon>
        <taxon>Bovichtidae</taxon>
        <taxon>Cottoperca</taxon>
    </lineage>
</organism>
<evidence type="ECO:0000256" key="4">
    <source>
        <dbReference type="ARBA" id="ARBA00023152"/>
    </source>
</evidence>